<dbReference type="AlphaFoldDB" id="A0A951PI34"/>
<dbReference type="EMBL" id="JAHHIF010000004">
    <property type="protein sequence ID" value="MBW4543512.1"/>
    <property type="molecule type" value="Genomic_DNA"/>
</dbReference>
<evidence type="ECO:0000259" key="2">
    <source>
        <dbReference type="Pfam" id="PF18476"/>
    </source>
</evidence>
<protein>
    <submittedName>
        <fullName evidence="3">DUF4935 domain-containing protein</fullName>
    </submittedName>
</protein>
<dbReference type="InterPro" id="IPR041578">
    <property type="entry name" value="PIN_8"/>
</dbReference>
<organism evidence="3 4">
    <name type="scientific">Symplocastrum torsivum CPER-KK1</name>
    <dbReference type="NCBI Taxonomy" id="450513"/>
    <lineage>
        <taxon>Bacteria</taxon>
        <taxon>Bacillati</taxon>
        <taxon>Cyanobacteriota</taxon>
        <taxon>Cyanophyceae</taxon>
        <taxon>Oscillatoriophycideae</taxon>
        <taxon>Oscillatoriales</taxon>
        <taxon>Microcoleaceae</taxon>
        <taxon>Symplocastrum</taxon>
    </lineage>
</organism>
<evidence type="ECO:0000259" key="1">
    <source>
        <dbReference type="Pfam" id="PF13619"/>
    </source>
</evidence>
<gene>
    <name evidence="3" type="ORF">KME25_03540</name>
</gene>
<name>A0A951PI34_9CYAN</name>
<dbReference type="Proteomes" id="UP000753908">
    <property type="component" value="Unassembled WGS sequence"/>
</dbReference>
<reference evidence="3" key="1">
    <citation type="submission" date="2021-05" db="EMBL/GenBank/DDBJ databases">
        <authorList>
            <person name="Pietrasiak N."/>
            <person name="Ward R."/>
            <person name="Stajich J.E."/>
            <person name="Kurbessoian T."/>
        </authorList>
    </citation>
    <scope>NUCLEOTIDE SEQUENCE</scope>
    <source>
        <strain evidence="3">CPER-KK1</strain>
    </source>
</reference>
<dbReference type="Pfam" id="PF18476">
    <property type="entry name" value="PIN_8"/>
    <property type="match status" value="1"/>
</dbReference>
<dbReference type="Pfam" id="PF13619">
    <property type="entry name" value="KTSC"/>
    <property type="match status" value="1"/>
</dbReference>
<proteinExistence type="predicted"/>
<feature type="domain" description="PIN like" evidence="2">
    <location>
        <begin position="24"/>
        <end position="243"/>
    </location>
</feature>
<reference evidence="3" key="2">
    <citation type="journal article" date="2022" name="Microbiol. Resour. Announc.">
        <title>Metagenome Sequencing to Explore Phylogenomics of Terrestrial Cyanobacteria.</title>
        <authorList>
            <person name="Ward R.D."/>
            <person name="Stajich J.E."/>
            <person name="Johansen J.R."/>
            <person name="Huntemann M."/>
            <person name="Clum A."/>
            <person name="Foster B."/>
            <person name="Foster B."/>
            <person name="Roux S."/>
            <person name="Palaniappan K."/>
            <person name="Varghese N."/>
            <person name="Mukherjee S."/>
            <person name="Reddy T.B.K."/>
            <person name="Daum C."/>
            <person name="Copeland A."/>
            <person name="Chen I.A."/>
            <person name="Ivanova N.N."/>
            <person name="Kyrpides N.C."/>
            <person name="Shapiro N."/>
            <person name="Eloe-Fadrosh E.A."/>
            <person name="Pietrasiak N."/>
        </authorList>
    </citation>
    <scope>NUCLEOTIDE SEQUENCE</scope>
    <source>
        <strain evidence="3">CPER-KK1</strain>
    </source>
</reference>
<dbReference type="InterPro" id="IPR025309">
    <property type="entry name" value="KTSC_dom"/>
</dbReference>
<sequence length="365" mass="43529">MRDLFRGYYKPTPEELAKIWQQCIFSFDANVLLHIYSYTPETQERFFEIINALNERIWIPHQVAYEYQKNRLYVISDQIKAYADIESILNKNFYNLRTELFKDHKRHPFLNTQEILEHLESSIEEIRAKIKLAQANHPNYLEKDNLREILTDLLEGKVGKPYCEDELENIYQKAEKRFSYKRPPGYKDAKKPVPKNYGDVVLWFQLIDYARVQQKPIIFVTDDDKEDWWLKYDGETVEPRPDLIQEIISEVGVEDFKFYMYHSDQFIDYAEKFLNLPVKPEAVKEAREIMLQDSATKRIPVESNYLRSVGYDSSTQVLEIEFRRGEVYQYIDVPPTVYTELMNAPSHGRYFNTNIKEVYSCRKLG</sequence>
<comment type="caution">
    <text evidence="3">The sequence shown here is derived from an EMBL/GenBank/DDBJ whole genome shotgun (WGS) entry which is preliminary data.</text>
</comment>
<feature type="domain" description="KTSC" evidence="1">
    <location>
        <begin position="303"/>
        <end position="359"/>
    </location>
</feature>
<evidence type="ECO:0000313" key="3">
    <source>
        <dbReference type="EMBL" id="MBW4543512.1"/>
    </source>
</evidence>
<evidence type="ECO:0000313" key="4">
    <source>
        <dbReference type="Proteomes" id="UP000753908"/>
    </source>
</evidence>
<accession>A0A951PI34</accession>